<sequence length="54" mass="6062">MAEFDADAEASSDLSLTLRLPGELAPQSSSGRLFNVLRRGNAMFFMQRRLQCKK</sequence>
<proteinExistence type="predicted"/>
<evidence type="ECO:0000313" key="2">
    <source>
        <dbReference type="Proteomes" id="UP001372834"/>
    </source>
</evidence>
<comment type="caution">
    <text evidence="1">The sequence shown here is derived from an EMBL/GenBank/DDBJ whole genome shotgun (WGS) entry which is preliminary data.</text>
</comment>
<name>A0AAN8PI01_POLSC</name>
<gene>
    <name evidence="1" type="ORF">RUM43_013464</name>
</gene>
<accession>A0AAN8PI01</accession>
<evidence type="ECO:0000313" key="1">
    <source>
        <dbReference type="EMBL" id="KAK6632694.1"/>
    </source>
</evidence>
<reference evidence="1 2" key="1">
    <citation type="submission" date="2023-10" db="EMBL/GenBank/DDBJ databases">
        <title>Genomes of two closely related lineages of the louse Polyplax serrata with different host specificities.</title>
        <authorList>
            <person name="Martinu J."/>
            <person name="Tarabai H."/>
            <person name="Stefka J."/>
            <person name="Hypsa V."/>
        </authorList>
    </citation>
    <scope>NUCLEOTIDE SEQUENCE [LARGE SCALE GENOMIC DNA]</scope>
    <source>
        <strain evidence="1">HR10_N</strain>
    </source>
</reference>
<protein>
    <submittedName>
        <fullName evidence="1">Uncharacterized protein</fullName>
    </submittedName>
</protein>
<dbReference type="EMBL" id="JAWJWE010000007">
    <property type="protein sequence ID" value="KAK6632694.1"/>
    <property type="molecule type" value="Genomic_DNA"/>
</dbReference>
<dbReference type="Proteomes" id="UP001372834">
    <property type="component" value="Unassembled WGS sequence"/>
</dbReference>
<organism evidence="1 2">
    <name type="scientific">Polyplax serrata</name>
    <name type="common">Common mouse louse</name>
    <dbReference type="NCBI Taxonomy" id="468196"/>
    <lineage>
        <taxon>Eukaryota</taxon>
        <taxon>Metazoa</taxon>
        <taxon>Ecdysozoa</taxon>
        <taxon>Arthropoda</taxon>
        <taxon>Hexapoda</taxon>
        <taxon>Insecta</taxon>
        <taxon>Pterygota</taxon>
        <taxon>Neoptera</taxon>
        <taxon>Paraneoptera</taxon>
        <taxon>Psocodea</taxon>
        <taxon>Troctomorpha</taxon>
        <taxon>Phthiraptera</taxon>
        <taxon>Anoplura</taxon>
        <taxon>Polyplacidae</taxon>
        <taxon>Polyplax</taxon>
    </lineage>
</organism>
<dbReference type="AlphaFoldDB" id="A0AAN8PI01"/>